<reference evidence="2" key="1">
    <citation type="journal article" date="2019" name="Int. J. Syst. Evol. Microbiol.">
        <title>The Global Catalogue of Microorganisms (GCM) 10K type strain sequencing project: providing services to taxonomists for standard genome sequencing and annotation.</title>
        <authorList>
            <consortium name="The Broad Institute Genomics Platform"/>
            <consortium name="The Broad Institute Genome Sequencing Center for Infectious Disease"/>
            <person name="Wu L."/>
            <person name="Ma J."/>
        </authorList>
    </citation>
    <scope>NUCLEOTIDE SEQUENCE [LARGE SCALE GENOMIC DNA]</scope>
    <source>
        <strain evidence="2">KACC 11904</strain>
    </source>
</reference>
<dbReference type="Proteomes" id="UP001596044">
    <property type="component" value="Unassembled WGS sequence"/>
</dbReference>
<dbReference type="InterPro" id="IPR023162">
    <property type="entry name" value="Apc36109-like_dom_sf"/>
</dbReference>
<gene>
    <name evidence="1" type="ORF">ACFPOG_09300</name>
</gene>
<dbReference type="SUPFAM" id="SSF116922">
    <property type="entry name" value="YugE-like"/>
    <property type="match status" value="1"/>
</dbReference>
<dbReference type="EMBL" id="JBHSMJ010000009">
    <property type="protein sequence ID" value="MFC5448457.1"/>
    <property type="molecule type" value="Genomic_DNA"/>
</dbReference>
<sequence>MKFRAVSAETKMNYLMWSIRKEITRENKYLQSLDYDPEPIMAVVKRYIDKWDPAHLLAIDAPEDEYDGEVRTITIFITQHVEDLSVEALSQKILEICSEAFEEDFLSEHAAREAASGIIESLRASHWLKG</sequence>
<evidence type="ECO:0000313" key="2">
    <source>
        <dbReference type="Proteomes" id="UP001596044"/>
    </source>
</evidence>
<evidence type="ECO:0008006" key="3">
    <source>
        <dbReference type="Google" id="ProtNLM"/>
    </source>
</evidence>
<evidence type="ECO:0000313" key="1">
    <source>
        <dbReference type="EMBL" id="MFC5448457.1"/>
    </source>
</evidence>
<organism evidence="1 2">
    <name type="scientific">Paenibacillus aestuarii</name>
    <dbReference type="NCBI Taxonomy" id="516965"/>
    <lineage>
        <taxon>Bacteria</taxon>
        <taxon>Bacillati</taxon>
        <taxon>Bacillota</taxon>
        <taxon>Bacilli</taxon>
        <taxon>Bacillales</taxon>
        <taxon>Paenibacillaceae</taxon>
        <taxon>Paenibacillus</taxon>
    </lineage>
</organism>
<keyword evidence="2" id="KW-1185">Reference proteome</keyword>
<proteinExistence type="predicted"/>
<name>A0ABW0K702_9BACL</name>
<protein>
    <recommendedName>
        <fullName evidence="3">DUF1871 family protein</fullName>
    </recommendedName>
</protein>
<dbReference type="Gene3D" id="1.10.340.20">
    <property type="entry name" value="Apc36109-like domain"/>
    <property type="match status" value="1"/>
</dbReference>
<accession>A0ABW0K702</accession>
<comment type="caution">
    <text evidence="1">The sequence shown here is derived from an EMBL/GenBank/DDBJ whole genome shotgun (WGS) entry which is preliminary data.</text>
</comment>
<dbReference type="RefSeq" id="WP_270878129.1">
    <property type="nucleotide sequence ID" value="NZ_JAQFVF010000018.1"/>
</dbReference>